<gene>
    <name evidence="5" type="ORF">HK100_002586</name>
</gene>
<feature type="transmembrane region" description="Helical" evidence="3">
    <location>
        <begin position="437"/>
        <end position="457"/>
    </location>
</feature>
<dbReference type="Proteomes" id="UP001211907">
    <property type="component" value="Unassembled WGS sequence"/>
</dbReference>
<dbReference type="PANTHER" id="PTHR31082:SF4">
    <property type="entry name" value="PHEROMONE-REGULATED MEMBRANE PROTEIN 10"/>
    <property type="match status" value="1"/>
</dbReference>
<dbReference type="InterPro" id="IPR010619">
    <property type="entry name" value="ThrE-like_N"/>
</dbReference>
<feature type="transmembrane region" description="Helical" evidence="3">
    <location>
        <begin position="551"/>
        <end position="576"/>
    </location>
</feature>
<accession>A0AAD5SVK4</accession>
<evidence type="ECO:0000259" key="4">
    <source>
        <dbReference type="Pfam" id="PF06738"/>
    </source>
</evidence>
<proteinExistence type="inferred from homology"/>
<comment type="similarity">
    <text evidence="1">Belongs to the ThrE exporter (TC 2.A.79) family.</text>
</comment>
<feature type="compositionally biased region" description="Basic residues" evidence="2">
    <location>
        <begin position="129"/>
        <end position="147"/>
    </location>
</feature>
<feature type="compositionally biased region" description="Basic residues" evidence="2">
    <location>
        <begin position="397"/>
        <end position="407"/>
    </location>
</feature>
<evidence type="ECO:0000313" key="6">
    <source>
        <dbReference type="Proteomes" id="UP001211907"/>
    </source>
</evidence>
<feature type="transmembrane region" description="Helical" evidence="3">
    <location>
        <begin position="620"/>
        <end position="639"/>
    </location>
</feature>
<feature type="compositionally biased region" description="Polar residues" evidence="2">
    <location>
        <begin position="36"/>
        <end position="56"/>
    </location>
</feature>
<dbReference type="Pfam" id="PF06738">
    <property type="entry name" value="ThrE"/>
    <property type="match status" value="1"/>
</dbReference>
<feature type="non-terminal residue" evidence="5">
    <location>
        <position position="1"/>
    </location>
</feature>
<reference evidence="5" key="1">
    <citation type="submission" date="2020-05" db="EMBL/GenBank/DDBJ databases">
        <title>Phylogenomic resolution of chytrid fungi.</title>
        <authorList>
            <person name="Stajich J.E."/>
            <person name="Amses K."/>
            <person name="Simmons R."/>
            <person name="Seto K."/>
            <person name="Myers J."/>
            <person name="Bonds A."/>
            <person name="Quandt C.A."/>
            <person name="Barry K."/>
            <person name="Liu P."/>
            <person name="Grigoriev I."/>
            <person name="Longcore J.E."/>
            <person name="James T.Y."/>
        </authorList>
    </citation>
    <scope>NUCLEOTIDE SEQUENCE</scope>
    <source>
        <strain evidence="5">JEL0513</strain>
    </source>
</reference>
<feature type="transmembrane region" description="Helical" evidence="3">
    <location>
        <begin position="696"/>
        <end position="718"/>
    </location>
</feature>
<comment type="caution">
    <text evidence="5">The sequence shown here is derived from an EMBL/GenBank/DDBJ whole genome shotgun (WGS) entry which is preliminary data.</text>
</comment>
<evidence type="ECO:0000256" key="2">
    <source>
        <dbReference type="SAM" id="MobiDB-lite"/>
    </source>
</evidence>
<keyword evidence="3" id="KW-0812">Transmembrane</keyword>
<dbReference type="InterPro" id="IPR051361">
    <property type="entry name" value="ThrE/Ser_Exporter"/>
</dbReference>
<evidence type="ECO:0000313" key="5">
    <source>
        <dbReference type="EMBL" id="KAJ3111740.1"/>
    </source>
</evidence>
<dbReference type="AlphaFoldDB" id="A0AAD5SVK4"/>
<feature type="region of interest" description="Disordered" evidence="2">
    <location>
        <begin position="100"/>
        <end position="147"/>
    </location>
</feature>
<keyword evidence="3" id="KW-0472">Membrane</keyword>
<feature type="compositionally biased region" description="Basic and acidic residues" evidence="2">
    <location>
        <begin position="100"/>
        <end position="116"/>
    </location>
</feature>
<feature type="compositionally biased region" description="Polar residues" evidence="2">
    <location>
        <begin position="370"/>
        <end position="393"/>
    </location>
</feature>
<protein>
    <recommendedName>
        <fullName evidence="4">Threonine/serine exporter-like N-terminal domain-containing protein</fullName>
    </recommendedName>
</protein>
<feature type="transmembrane region" description="Helical" evidence="3">
    <location>
        <begin position="671"/>
        <end position="690"/>
    </location>
</feature>
<feature type="region of interest" description="Disordered" evidence="2">
    <location>
        <begin position="355"/>
        <end position="407"/>
    </location>
</feature>
<name>A0AAD5SVK4_9FUNG</name>
<evidence type="ECO:0000256" key="3">
    <source>
        <dbReference type="SAM" id="Phobius"/>
    </source>
</evidence>
<keyword evidence="3" id="KW-1133">Transmembrane helix</keyword>
<dbReference type="PANTHER" id="PTHR31082">
    <property type="entry name" value="PHEROMONE-REGULATED MEMBRANE PROTEIN 10"/>
    <property type="match status" value="1"/>
</dbReference>
<keyword evidence="6" id="KW-1185">Reference proteome</keyword>
<dbReference type="EMBL" id="JADGJH010001601">
    <property type="protein sequence ID" value="KAJ3111740.1"/>
    <property type="molecule type" value="Genomic_DNA"/>
</dbReference>
<organism evidence="5 6">
    <name type="scientific">Physocladia obscura</name>
    <dbReference type="NCBI Taxonomy" id="109957"/>
    <lineage>
        <taxon>Eukaryota</taxon>
        <taxon>Fungi</taxon>
        <taxon>Fungi incertae sedis</taxon>
        <taxon>Chytridiomycota</taxon>
        <taxon>Chytridiomycota incertae sedis</taxon>
        <taxon>Chytridiomycetes</taxon>
        <taxon>Chytridiales</taxon>
        <taxon>Chytriomycetaceae</taxon>
        <taxon>Physocladia</taxon>
    </lineage>
</organism>
<feature type="region of interest" description="Disordered" evidence="2">
    <location>
        <begin position="1"/>
        <end position="56"/>
    </location>
</feature>
<dbReference type="GO" id="GO:0022857">
    <property type="term" value="F:transmembrane transporter activity"/>
    <property type="evidence" value="ECO:0007669"/>
    <property type="project" value="InterPro"/>
</dbReference>
<feature type="domain" description="Threonine/serine exporter-like N-terminal" evidence="4">
    <location>
        <begin position="416"/>
        <end position="565"/>
    </location>
</feature>
<evidence type="ECO:0000256" key="1">
    <source>
        <dbReference type="ARBA" id="ARBA00034125"/>
    </source>
</evidence>
<sequence>MDQESSSYAELGVPLVPTNSPAVHAATMRIPAFSRGESSVKQPNPQQQILRSSSDEQQFNANELVALLDRYISEIGPSSGGVGVAGAESGSDVEIEPFHRIAKEEFSSPDTDKDSNDYSDSECSDSESRRRRQRRRHRRQKHSAHRKQQKQVEEFIILLAISLQEYGCPTAALEKHMNNVAAGLGRPALFSFFNGYAFASWNDSTKTQMFGDWAGLDMYRLQLCDELARHVASYSQSNAVVKSSPDPLENINGAQKQRIWLTFLKYLEGSLYGVNLGVFSIDSDGQDGGEDGISRLEQLKQRILHLASVGPNVFKQFKNSRVSKPVDIIVDSDQTSSRIVEGLFAKEDSEQIVTQPAIDNPSSPPIPLDTSPTYTSKSSFRFRNTKAPNSPAFTKSSNKKKKSTKKSKHIKVFMSIAVSDALARIKMIRNAPSPYPSWLSVVIFALSSGGCCAIFFGGGWNDIAASTVMGIIVGLIAKLGSINESLARISEFLSSLIVGFCCRLMVVWNFPICAGATTISSIIQIVQGTNITLSVLELASRHPGAGVSRLGYSLTVTALIGIGLEFGDALALWITQSQSTISLTTLTTCSGALPQNIQWLVYIPTIIVFHIDLNAHPRQFFFMTVIATIAQAIWIYAYPVLSDPLSSFIASITMGAMSNIYSHFTLSNPIVGILSGLQILVPGTLAVRAFESSDVTSGIALAGSVMLIALSLGLGLFLGT</sequence>